<accession>A0A8H6JM26</accession>
<organism evidence="1 2">
    <name type="scientific">Colletotrichum sojae</name>
    <dbReference type="NCBI Taxonomy" id="2175907"/>
    <lineage>
        <taxon>Eukaryota</taxon>
        <taxon>Fungi</taxon>
        <taxon>Dikarya</taxon>
        <taxon>Ascomycota</taxon>
        <taxon>Pezizomycotina</taxon>
        <taxon>Sordariomycetes</taxon>
        <taxon>Hypocreomycetidae</taxon>
        <taxon>Glomerellales</taxon>
        <taxon>Glomerellaceae</taxon>
        <taxon>Colletotrichum</taxon>
        <taxon>Colletotrichum orchidearum species complex</taxon>
    </lineage>
</organism>
<keyword evidence="2" id="KW-1185">Reference proteome</keyword>
<sequence>MHGNIRCRGPGWMDNIVEEDNRISRLKKQELGLKAGPQGNISIGRSTENFTFAARPYPKKPTVPDKTRGQEFGDAPAWVVGWHTDGKRHRSSGTLYRRADQGHPRLPDGSCKWLRESAQVLGVCHRLMANPYERAGDDVQP</sequence>
<name>A0A8H6JM26_9PEZI</name>
<protein>
    <submittedName>
        <fullName evidence="1">Uncharacterized protein</fullName>
    </submittedName>
</protein>
<reference evidence="1 2" key="1">
    <citation type="journal article" date="2020" name="Phytopathology">
        <title>Genome Sequence Resources of Colletotrichum truncatum, C. plurivorum, C. musicola, and C. sojae: Four Species Pathogenic to Soybean (Glycine max).</title>
        <authorList>
            <person name="Rogerio F."/>
            <person name="Boufleur T.R."/>
            <person name="Ciampi-Guillardi M."/>
            <person name="Sukno S.A."/>
            <person name="Thon M.R."/>
            <person name="Massola Junior N.S."/>
            <person name="Baroncelli R."/>
        </authorList>
    </citation>
    <scope>NUCLEOTIDE SEQUENCE [LARGE SCALE GENOMIC DNA]</scope>
    <source>
        <strain evidence="1 2">LFN0009</strain>
    </source>
</reference>
<comment type="caution">
    <text evidence="1">The sequence shown here is derived from an EMBL/GenBank/DDBJ whole genome shotgun (WGS) entry which is preliminary data.</text>
</comment>
<evidence type="ECO:0000313" key="1">
    <source>
        <dbReference type="EMBL" id="KAF6815211.1"/>
    </source>
</evidence>
<evidence type="ECO:0000313" key="2">
    <source>
        <dbReference type="Proteomes" id="UP000652219"/>
    </source>
</evidence>
<proteinExistence type="predicted"/>
<gene>
    <name evidence="1" type="ORF">CSOJ01_03663</name>
</gene>
<dbReference type="AlphaFoldDB" id="A0A8H6JM26"/>
<dbReference type="Proteomes" id="UP000652219">
    <property type="component" value="Unassembled WGS sequence"/>
</dbReference>
<dbReference type="EMBL" id="WIGN01000037">
    <property type="protein sequence ID" value="KAF6815211.1"/>
    <property type="molecule type" value="Genomic_DNA"/>
</dbReference>